<keyword evidence="2" id="KW-1185">Reference proteome</keyword>
<gene>
    <name evidence="1" type="ORF">SP90_01525</name>
</gene>
<dbReference type="RefSeq" id="WP_066851845.1">
    <property type="nucleotide sequence ID" value="NZ_JXMS01000002.1"/>
</dbReference>
<evidence type="ECO:0000313" key="1">
    <source>
        <dbReference type="EMBL" id="OBQ56784.1"/>
    </source>
</evidence>
<reference evidence="1 2" key="1">
    <citation type="submission" date="2015-01" db="EMBL/GenBank/DDBJ databases">
        <title>Desulfovibrio sp. JC271 draft genome sequence.</title>
        <authorList>
            <person name="Shivani Y."/>
            <person name="Subhash Y."/>
            <person name="Sasikala C."/>
            <person name="Ramana C.V."/>
        </authorList>
    </citation>
    <scope>NUCLEOTIDE SEQUENCE [LARGE SCALE GENOMIC DNA]</scope>
    <source>
        <strain evidence="1 2">JC271</strain>
    </source>
</reference>
<dbReference type="AlphaFoldDB" id="A0A1B7XMP6"/>
<dbReference type="Proteomes" id="UP000091979">
    <property type="component" value="Unassembled WGS sequence"/>
</dbReference>
<evidence type="ECO:0008006" key="3">
    <source>
        <dbReference type="Google" id="ProtNLM"/>
    </source>
</evidence>
<organism evidence="1 2">
    <name type="scientific">Halodesulfovibrio spirochaetisodalis</name>
    <dbReference type="NCBI Taxonomy" id="1560234"/>
    <lineage>
        <taxon>Bacteria</taxon>
        <taxon>Pseudomonadati</taxon>
        <taxon>Thermodesulfobacteriota</taxon>
        <taxon>Desulfovibrionia</taxon>
        <taxon>Desulfovibrionales</taxon>
        <taxon>Desulfovibrionaceae</taxon>
        <taxon>Halodesulfovibrio</taxon>
    </lineage>
</organism>
<protein>
    <recommendedName>
        <fullName evidence="3">GIY-YIG domain-containing protein</fullName>
    </recommendedName>
</protein>
<comment type="caution">
    <text evidence="1">The sequence shown here is derived from an EMBL/GenBank/DDBJ whole genome shotgun (WGS) entry which is preliminary data.</text>
</comment>
<dbReference type="EMBL" id="JXMS01000002">
    <property type="protein sequence ID" value="OBQ56784.1"/>
    <property type="molecule type" value="Genomic_DNA"/>
</dbReference>
<name>A0A1B7XMP6_9BACT</name>
<evidence type="ECO:0000313" key="2">
    <source>
        <dbReference type="Proteomes" id="UP000091979"/>
    </source>
</evidence>
<dbReference type="PATRIC" id="fig|1560234.3.peg.1177"/>
<dbReference type="SUPFAM" id="SSF82771">
    <property type="entry name" value="GIY-YIG endonuclease"/>
    <property type="match status" value="1"/>
</dbReference>
<dbReference type="InterPro" id="IPR035901">
    <property type="entry name" value="GIY-YIG_endonuc_sf"/>
</dbReference>
<dbReference type="Gene3D" id="3.40.1440.10">
    <property type="entry name" value="GIY-YIG endonuclease"/>
    <property type="match status" value="1"/>
</dbReference>
<sequence length="158" mass="19059">MNNFDVMKRLNIPEYWRQKHVVLSTYDDVIQHYSHLRKKGWQNTFGTAWQLAAFDVKRNLKDTSELRYAYHITTPDKLEDIFEGYIGISKNPHKRFMSHRWAARKNKFPNRRMCQFMQKHYDDAVLIIFACTRNRLTEMMEQMLRNGRNIGWNTRIGG</sequence>
<accession>A0A1B7XMP6</accession>
<proteinExistence type="predicted"/>